<evidence type="ECO:0000313" key="3">
    <source>
        <dbReference type="Proteomes" id="UP001313282"/>
    </source>
</evidence>
<name>A0AAN8RNC4_9PEZI</name>
<proteinExistence type="predicted"/>
<sequence length="163" mass="18883">MTSKRPLSPPSWSTCARCKLEFYALDKAQEHFENICPDLWCDFCQESFEDSEKTRQHMSAHRQTSSRCPRCAFDGGKGGDIIKHWMETGCHRQCPTCKVWYYQESYDVHLELNPRCRRTHFVSEFTQNAQASDGLEQEALFAPQIYKGTEIEKEDGMDTKPAS</sequence>
<protein>
    <recommendedName>
        <fullName evidence="1">C2H2-type domain-containing protein</fullName>
    </recommendedName>
</protein>
<dbReference type="AlphaFoldDB" id="A0AAN8RNC4"/>
<gene>
    <name evidence="2" type="ORF">TWF718_001488</name>
</gene>
<dbReference type="EMBL" id="JAVHNR010000001">
    <property type="protein sequence ID" value="KAK6357163.1"/>
    <property type="molecule type" value="Genomic_DNA"/>
</dbReference>
<dbReference type="PROSITE" id="PS00028">
    <property type="entry name" value="ZINC_FINGER_C2H2_1"/>
    <property type="match status" value="1"/>
</dbReference>
<dbReference type="InterPro" id="IPR013087">
    <property type="entry name" value="Znf_C2H2_type"/>
</dbReference>
<feature type="domain" description="C2H2-type" evidence="1">
    <location>
        <begin position="41"/>
        <end position="61"/>
    </location>
</feature>
<evidence type="ECO:0000313" key="2">
    <source>
        <dbReference type="EMBL" id="KAK6357163.1"/>
    </source>
</evidence>
<comment type="caution">
    <text evidence="2">The sequence shown here is derived from an EMBL/GenBank/DDBJ whole genome shotgun (WGS) entry which is preliminary data.</text>
</comment>
<evidence type="ECO:0000259" key="1">
    <source>
        <dbReference type="PROSITE" id="PS00028"/>
    </source>
</evidence>
<accession>A0AAN8RNC4</accession>
<organism evidence="2 3">
    <name type="scientific">Orbilia javanica</name>
    <dbReference type="NCBI Taxonomy" id="47235"/>
    <lineage>
        <taxon>Eukaryota</taxon>
        <taxon>Fungi</taxon>
        <taxon>Dikarya</taxon>
        <taxon>Ascomycota</taxon>
        <taxon>Pezizomycotina</taxon>
        <taxon>Orbiliomycetes</taxon>
        <taxon>Orbiliales</taxon>
        <taxon>Orbiliaceae</taxon>
        <taxon>Orbilia</taxon>
    </lineage>
</organism>
<reference evidence="2 3" key="1">
    <citation type="submission" date="2019-10" db="EMBL/GenBank/DDBJ databases">
        <authorList>
            <person name="Palmer J.M."/>
        </authorList>
    </citation>
    <scope>NUCLEOTIDE SEQUENCE [LARGE SCALE GENOMIC DNA]</scope>
    <source>
        <strain evidence="2 3">TWF718</strain>
    </source>
</reference>
<keyword evidence="3" id="KW-1185">Reference proteome</keyword>
<dbReference type="Proteomes" id="UP001313282">
    <property type="component" value="Unassembled WGS sequence"/>
</dbReference>